<dbReference type="InterPro" id="IPR000014">
    <property type="entry name" value="PAS"/>
</dbReference>
<organism evidence="2 3">
    <name type="scientific">Granulicella pectinivorans</name>
    <dbReference type="NCBI Taxonomy" id="474950"/>
    <lineage>
        <taxon>Bacteria</taxon>
        <taxon>Pseudomonadati</taxon>
        <taxon>Acidobacteriota</taxon>
        <taxon>Terriglobia</taxon>
        <taxon>Terriglobales</taxon>
        <taxon>Acidobacteriaceae</taxon>
        <taxon>Granulicella</taxon>
    </lineage>
</organism>
<dbReference type="SMART" id="SM00091">
    <property type="entry name" value="PAS"/>
    <property type="match status" value="2"/>
</dbReference>
<name>A0A1I6LQT1_9BACT</name>
<evidence type="ECO:0000259" key="1">
    <source>
        <dbReference type="PROSITE" id="PS50113"/>
    </source>
</evidence>
<dbReference type="CDD" id="cd00130">
    <property type="entry name" value="PAS"/>
    <property type="match status" value="2"/>
</dbReference>
<gene>
    <name evidence="2" type="ORF">SAMN05421771_1120</name>
</gene>
<sequence length="455" mass="50770">MRVRLAFSHTRDELFLVTVGIAKGQNASSEIDFRINTYGHEDEFLGLVMQSSLEKQAMFQTVQGVLLTINRPTSPQRWVELDLNDRQLAELQLERASTPSLATITEISGSELYDLFMQAPTPLLILMGPDHHYRFVNPLYLELMGRTKANVLGKSVREVYPEMKGQPFFGLLDRVYRTGTPFVGKELPCRYVHEQTQEWDVRHFDFIYQPIRNAAGVVEGVMVQATDVTQAVLARQVSEDREKQLFRQWTELEAIYRTAPIGLALIDARDFRFLRFNQRSADMLGCAVEDILGKCCLEAVPDVPGLREVLERAAAGEHVLDVEIEGELLSSPGVHRSWNLNATPVFDANGAVSAITTLATETTSSKMAEARLVEGEKEAVAGVLVETIVGQIADPLDTLRGLLGVVRDEIRRPEAHAALEVAEEELRKICGVLAGIQRRYGLPVESPDLADTCRP</sequence>
<dbReference type="AlphaFoldDB" id="A0A1I6LQT1"/>
<dbReference type="Proteomes" id="UP000199024">
    <property type="component" value="Unassembled WGS sequence"/>
</dbReference>
<protein>
    <submittedName>
        <fullName evidence="2">PAS domain S-box-containing protein</fullName>
    </submittedName>
</protein>
<evidence type="ECO:0000313" key="3">
    <source>
        <dbReference type="Proteomes" id="UP000199024"/>
    </source>
</evidence>
<dbReference type="PROSITE" id="PS50113">
    <property type="entry name" value="PAC"/>
    <property type="match status" value="1"/>
</dbReference>
<dbReference type="EMBL" id="FOZL01000001">
    <property type="protein sequence ID" value="SFS05739.1"/>
    <property type="molecule type" value="Genomic_DNA"/>
</dbReference>
<dbReference type="Pfam" id="PF08448">
    <property type="entry name" value="PAS_4"/>
    <property type="match status" value="2"/>
</dbReference>
<dbReference type="PANTHER" id="PTHR44757">
    <property type="entry name" value="DIGUANYLATE CYCLASE DGCP"/>
    <property type="match status" value="1"/>
</dbReference>
<dbReference type="InterPro" id="IPR013656">
    <property type="entry name" value="PAS_4"/>
</dbReference>
<keyword evidence="3" id="KW-1185">Reference proteome</keyword>
<dbReference type="InterPro" id="IPR035965">
    <property type="entry name" value="PAS-like_dom_sf"/>
</dbReference>
<dbReference type="PANTHER" id="PTHR44757:SF2">
    <property type="entry name" value="BIOFILM ARCHITECTURE MAINTENANCE PROTEIN MBAA"/>
    <property type="match status" value="1"/>
</dbReference>
<evidence type="ECO:0000313" key="2">
    <source>
        <dbReference type="EMBL" id="SFS05739.1"/>
    </source>
</evidence>
<dbReference type="Gene3D" id="3.30.450.20">
    <property type="entry name" value="PAS domain"/>
    <property type="match status" value="2"/>
</dbReference>
<dbReference type="STRING" id="474950.SAMN05421771_1120"/>
<feature type="domain" description="PAC" evidence="1">
    <location>
        <begin position="322"/>
        <end position="374"/>
    </location>
</feature>
<reference evidence="2 3" key="1">
    <citation type="submission" date="2016-10" db="EMBL/GenBank/DDBJ databases">
        <authorList>
            <person name="de Groot N.N."/>
        </authorList>
    </citation>
    <scope>NUCLEOTIDE SEQUENCE [LARGE SCALE GENOMIC DNA]</scope>
    <source>
        <strain evidence="2 3">DSM 21001</strain>
    </source>
</reference>
<dbReference type="SUPFAM" id="SSF55785">
    <property type="entry name" value="PYP-like sensor domain (PAS domain)"/>
    <property type="match status" value="2"/>
</dbReference>
<proteinExistence type="predicted"/>
<dbReference type="NCBIfam" id="TIGR00229">
    <property type="entry name" value="sensory_box"/>
    <property type="match status" value="1"/>
</dbReference>
<dbReference type="InterPro" id="IPR000700">
    <property type="entry name" value="PAS-assoc_C"/>
</dbReference>
<accession>A0A1I6LQT1</accession>
<dbReference type="InterPro" id="IPR052155">
    <property type="entry name" value="Biofilm_reg_signaling"/>
</dbReference>